<dbReference type="Pfam" id="PF10528">
    <property type="entry name" value="GLEYA"/>
    <property type="match status" value="1"/>
</dbReference>
<dbReference type="Proteomes" id="UP000422736">
    <property type="component" value="Chromosome 8"/>
</dbReference>
<feature type="domain" description="PA14" evidence="3">
    <location>
        <begin position="73"/>
        <end position="228"/>
    </location>
</feature>
<evidence type="ECO:0000259" key="3">
    <source>
        <dbReference type="PROSITE" id="PS51820"/>
    </source>
</evidence>
<name>A0ABX6F2J9_KLUMA</name>
<evidence type="ECO:0000256" key="1">
    <source>
        <dbReference type="SAM" id="MobiDB-lite"/>
    </source>
</evidence>
<keyword evidence="2" id="KW-0732">Signal</keyword>
<reference evidence="4 5" key="1">
    <citation type="submission" date="2016-03" db="EMBL/GenBank/DDBJ databases">
        <title>How can Kluyveromyces marxianus grow so fast - potential evolutionary course in Saccharomyces Complex revealed by comparative genomics.</title>
        <authorList>
            <person name="Mo W."/>
            <person name="Lu W."/>
            <person name="Yang X."/>
            <person name="Qi J."/>
            <person name="Lv H."/>
        </authorList>
    </citation>
    <scope>NUCLEOTIDE SEQUENCE [LARGE SCALE GENOMIC DNA]</scope>
    <source>
        <strain evidence="4 5">FIM1</strain>
    </source>
</reference>
<feature type="chain" id="PRO_5046719342" evidence="2">
    <location>
        <begin position="20"/>
        <end position="685"/>
    </location>
</feature>
<sequence length="685" mass="73716">MRRLLLQALFTIIVSLGNAESIPGCAPNKNSVSKGFDVSYYHYPLIPRKGDPKCFDFDPIYTQDSYLHGGYQTYGGGLLGTSHAVVDLSFKSNINDRCSLPTKANMPTNYNYNQPITLTNFSMLITGYFYAQKSGSYEFMLDVDDLAYVNIGAGSAFDCCNREISVSDPGPFDLSAIWPASKKSATVNLSEGFYYPLRIFYINRQGIAGLSVSFKDADGIIHENFDGYIYSAPDGNECPAIATTTTIPWTGTITSTYTTISTITGSDHKPSTTSIVIVETPEVETATTEYTPWTGTYTSTYSTDVVTVTGSDGVPTVETTFHVETPEIETATTVNTPWTGTYTSTYSTDVVTVTGSDGVPTVETTFHVETPEIETATTEYIPWTGTYSTTYSTDVVTVTGSDGVPTVETTFHVETPEIETATTEYTPWTGTYSTTYSTDVVTVTGSDGVPTVETTFHVETPEIETATTVNTPWTGTYTSTYSTDVVTVTGSDGVPTVETTFHVETPISSSTTLHYSNSTASTLPPMVSTITVSSLVTTYTTAEPSNSNFEITTSQRSTFEESGTTGPTFTDSVSVGSKSETISTVVVTSSNFETTFIKSNTATVTATHTLTRSENEILSSGYNHDTIKTDMYSTSSKSPTKTANIPIISVLTPIVSSTASIETNFEGKASKLVSTSLLAILLAFL</sequence>
<organism evidence="4 5">
    <name type="scientific">Kluyveromyces marxianus</name>
    <name type="common">Yeast</name>
    <name type="synonym">Candida kefyr</name>
    <dbReference type="NCBI Taxonomy" id="4911"/>
    <lineage>
        <taxon>Eukaryota</taxon>
        <taxon>Fungi</taxon>
        <taxon>Dikarya</taxon>
        <taxon>Ascomycota</taxon>
        <taxon>Saccharomycotina</taxon>
        <taxon>Saccharomycetes</taxon>
        <taxon>Saccharomycetales</taxon>
        <taxon>Saccharomycetaceae</taxon>
        <taxon>Kluyveromyces</taxon>
    </lineage>
</organism>
<keyword evidence="5" id="KW-1185">Reference proteome</keyword>
<dbReference type="Gene3D" id="2.60.120.1560">
    <property type="match status" value="1"/>
</dbReference>
<evidence type="ECO:0000313" key="4">
    <source>
        <dbReference type="EMBL" id="QGN17578.1"/>
    </source>
</evidence>
<dbReference type="InterPro" id="IPR037524">
    <property type="entry name" value="PA14/GLEYA"/>
</dbReference>
<dbReference type="PROSITE" id="PS51820">
    <property type="entry name" value="PA14"/>
    <property type="match status" value="1"/>
</dbReference>
<dbReference type="InterPro" id="IPR018871">
    <property type="entry name" value="GLEYA_adhesin_domain"/>
</dbReference>
<dbReference type="InterPro" id="IPR001389">
    <property type="entry name" value="Flocculin"/>
</dbReference>
<evidence type="ECO:0000313" key="5">
    <source>
        <dbReference type="Proteomes" id="UP000422736"/>
    </source>
</evidence>
<dbReference type="Pfam" id="PF00624">
    <property type="entry name" value="Flocculin"/>
    <property type="match status" value="6"/>
</dbReference>
<evidence type="ECO:0000256" key="2">
    <source>
        <dbReference type="SAM" id="SignalP"/>
    </source>
</evidence>
<protein>
    <submittedName>
        <fullName evidence="4">Flocculation protein FLO9</fullName>
    </submittedName>
</protein>
<dbReference type="EMBL" id="CP015060">
    <property type="protein sequence ID" value="QGN17578.1"/>
    <property type="molecule type" value="Genomic_DNA"/>
</dbReference>
<feature type="signal peptide" evidence="2">
    <location>
        <begin position="1"/>
        <end position="19"/>
    </location>
</feature>
<accession>A0ABX6F2J9</accession>
<gene>
    <name evidence="4" type="primary">FLO9</name>
    <name evidence="4" type="ORF">FIM1_4785</name>
</gene>
<proteinExistence type="predicted"/>
<dbReference type="InterPro" id="IPR011658">
    <property type="entry name" value="PA14_dom"/>
</dbReference>
<feature type="region of interest" description="Disordered" evidence="1">
    <location>
        <begin position="554"/>
        <end position="574"/>
    </location>
</feature>
<dbReference type="SMART" id="SM00758">
    <property type="entry name" value="PA14"/>
    <property type="match status" value="1"/>
</dbReference>